<dbReference type="GeneID" id="106066470"/>
<evidence type="ECO:0000313" key="9">
    <source>
        <dbReference type="RefSeq" id="XP_013080957.1"/>
    </source>
</evidence>
<dbReference type="AlphaFoldDB" id="A0A2C9KYR4"/>
<dbReference type="KEGG" id="bgt:106066470"/>
<dbReference type="Proteomes" id="UP001165740">
    <property type="component" value="Chromosome 6"/>
</dbReference>
<name>A0A2C9KYR4_BIOGL</name>
<evidence type="ECO:0000313" key="12">
    <source>
        <dbReference type="RefSeq" id="XP_055888696.1"/>
    </source>
</evidence>
<dbReference type="RefSeq" id="XP_055888698.1">
    <property type="nucleotide sequence ID" value="XM_056032723.1"/>
</dbReference>
<organism evidence="2 3">
    <name type="scientific">Biomphalaria glabrata</name>
    <name type="common">Bloodfluke planorb</name>
    <name type="synonym">Freshwater snail</name>
    <dbReference type="NCBI Taxonomy" id="6526"/>
    <lineage>
        <taxon>Eukaryota</taxon>
        <taxon>Metazoa</taxon>
        <taxon>Spiralia</taxon>
        <taxon>Lophotrochozoa</taxon>
        <taxon>Mollusca</taxon>
        <taxon>Gastropoda</taxon>
        <taxon>Heterobranchia</taxon>
        <taxon>Euthyneura</taxon>
        <taxon>Panpulmonata</taxon>
        <taxon>Hygrophila</taxon>
        <taxon>Lymnaeoidea</taxon>
        <taxon>Planorbidae</taxon>
        <taxon>Biomphalaria</taxon>
    </lineage>
</organism>
<dbReference type="EnsemblMetazoa" id="BGLB025095-RE">
    <property type="protein sequence ID" value="BGLB025095-PE"/>
    <property type="gene ID" value="BGLB025095"/>
</dbReference>
<dbReference type="EnsemblMetazoa" id="BGLB025095-RB">
    <property type="protein sequence ID" value="BGLB025095-PB"/>
    <property type="gene ID" value="BGLB025095"/>
</dbReference>
<dbReference type="RefSeq" id="XP_013080954.1">
    <property type="nucleotide sequence ID" value="XM_013225500.2"/>
</dbReference>
<dbReference type="VEuPathDB" id="VectorBase:BGLB025095"/>
<evidence type="ECO:0000313" key="14">
    <source>
        <dbReference type="RefSeq" id="XP_055888698.1"/>
    </source>
</evidence>
<evidence type="ECO:0000313" key="7">
    <source>
        <dbReference type="RefSeq" id="XP_013080955.1"/>
    </source>
</evidence>
<feature type="region of interest" description="Disordered" evidence="1">
    <location>
        <begin position="88"/>
        <end position="152"/>
    </location>
</feature>
<evidence type="ECO:0000313" key="11">
    <source>
        <dbReference type="RefSeq" id="XP_055888695.1"/>
    </source>
</evidence>
<evidence type="ECO:0000313" key="3">
    <source>
        <dbReference type="Proteomes" id="UP000076420"/>
    </source>
</evidence>
<gene>
    <name evidence="2" type="primary">106066470</name>
    <name evidence="5 6 7 8 9 10 11 12 13 14" type="synonym">LOC106066470</name>
</gene>
<reference evidence="5 6" key="2">
    <citation type="submission" date="2025-04" db="UniProtKB">
        <authorList>
            <consortium name="RefSeq"/>
        </authorList>
    </citation>
    <scope>IDENTIFICATION</scope>
</reference>
<sequence length="152" mass="16163">MPLEPAQGGAKKFLYTGPVNSKKCESDQWSLGIKPTNQQSPRGLSVDLNNAWSIRNVGLSTRNTSASHTQVDLSKNVQAGLYSRHGGLNGQIGVSNNPVASPGKSSGVQWASSGHNFSQTSQMLTATAAQSSSNSSRSRQHFSPLDDDTNDF</sequence>
<dbReference type="Proteomes" id="UP000076420">
    <property type="component" value="Unassembled WGS sequence"/>
</dbReference>
<evidence type="ECO:0000313" key="10">
    <source>
        <dbReference type="RefSeq" id="XP_055888694.1"/>
    </source>
</evidence>
<dbReference type="RefSeq" id="XP_055888694.1">
    <property type="nucleotide sequence ID" value="XM_056032719.1"/>
</dbReference>
<reference evidence="2" key="1">
    <citation type="submission" date="2020-05" db="UniProtKB">
        <authorList>
            <consortium name="EnsemblMetazoa"/>
        </authorList>
    </citation>
    <scope>IDENTIFICATION</scope>
    <source>
        <strain evidence="2">BB02</strain>
    </source>
</reference>
<evidence type="ECO:0000256" key="1">
    <source>
        <dbReference type="SAM" id="MobiDB-lite"/>
    </source>
</evidence>
<evidence type="ECO:0000313" key="4">
    <source>
        <dbReference type="Proteomes" id="UP001165740"/>
    </source>
</evidence>
<protein>
    <submittedName>
        <fullName evidence="5 6">Uncharacterized protein LOC106066470</fullName>
    </submittedName>
</protein>
<dbReference type="RefSeq" id="XP_013080956.1">
    <property type="nucleotide sequence ID" value="XM_013225502.2"/>
</dbReference>
<feature type="compositionally biased region" description="Polar residues" evidence="1">
    <location>
        <begin position="92"/>
        <end position="130"/>
    </location>
</feature>
<dbReference type="RefSeq" id="XP_013080953.1">
    <property type="nucleotide sequence ID" value="XM_013225499.2"/>
</dbReference>
<evidence type="ECO:0000313" key="8">
    <source>
        <dbReference type="RefSeq" id="XP_013080956.1"/>
    </source>
</evidence>
<dbReference type="RefSeq" id="XP_013080955.1">
    <property type="nucleotide sequence ID" value="XM_013225501.2"/>
</dbReference>
<accession>A0A2C9KYR4</accession>
<dbReference type="RefSeq" id="XP_055888696.1">
    <property type="nucleotide sequence ID" value="XM_056032721.1"/>
</dbReference>
<evidence type="ECO:0000313" key="2">
    <source>
        <dbReference type="EnsemblMetazoa" id="BGLB025095-PB"/>
    </source>
</evidence>
<proteinExistence type="predicted"/>
<keyword evidence="4" id="KW-1185">Reference proteome</keyword>
<dbReference type="RefSeq" id="XP_055888695.1">
    <property type="nucleotide sequence ID" value="XM_056032720.1"/>
</dbReference>
<dbReference type="EnsemblMetazoa" id="BGLB025095-RC">
    <property type="protein sequence ID" value="BGLB025095-PC"/>
    <property type="gene ID" value="BGLB025095"/>
</dbReference>
<evidence type="ECO:0000313" key="6">
    <source>
        <dbReference type="RefSeq" id="XP_013080954.1"/>
    </source>
</evidence>
<dbReference type="EnsemblMetazoa" id="BGLB025095-RD">
    <property type="protein sequence ID" value="BGLB025095-PD"/>
    <property type="gene ID" value="BGLB025095"/>
</dbReference>
<dbReference type="RefSeq" id="XP_013080957.1">
    <property type="nucleotide sequence ID" value="XM_013225503.2"/>
</dbReference>
<dbReference type="EnsemblMetazoa" id="BGLB025095-RA">
    <property type="protein sequence ID" value="BGLB025095-PA"/>
    <property type="gene ID" value="BGLB025095"/>
</dbReference>
<evidence type="ECO:0000313" key="5">
    <source>
        <dbReference type="RefSeq" id="XP_013080953.1"/>
    </source>
</evidence>
<dbReference type="VEuPathDB" id="VectorBase:BGLAX_040308"/>
<dbReference type="OrthoDB" id="6073772at2759"/>
<evidence type="ECO:0000313" key="13">
    <source>
        <dbReference type="RefSeq" id="XP_055888697.1"/>
    </source>
</evidence>
<dbReference type="RefSeq" id="XP_055888697.1">
    <property type="nucleotide sequence ID" value="XM_056032722.1"/>
</dbReference>